<feature type="domain" description="DNA-directed DNA polymerase family A palm" evidence="5">
    <location>
        <begin position="296"/>
        <end position="481"/>
    </location>
</feature>
<evidence type="ECO:0000259" key="5">
    <source>
        <dbReference type="SMART" id="SM00482"/>
    </source>
</evidence>
<evidence type="ECO:0000313" key="7">
    <source>
        <dbReference type="Proteomes" id="UP000281806"/>
    </source>
</evidence>
<dbReference type="GO" id="GO:0003677">
    <property type="term" value="F:DNA binding"/>
    <property type="evidence" value="ECO:0007669"/>
    <property type="project" value="InterPro"/>
</dbReference>
<comment type="subunit">
    <text evidence="1">Single-chain monomer with multiple functions.</text>
</comment>
<dbReference type="RefSeq" id="WP_122259584.1">
    <property type="nucleotide sequence ID" value="NZ_RBRZ01000109.1"/>
</dbReference>
<reference evidence="6 7" key="1">
    <citation type="submission" date="2018-08" db="EMBL/GenBank/DDBJ databases">
        <title>Recombination of ecologically and evolutionarily significant loci maintains genetic cohesion in the Pseudomonas syringae species complex.</title>
        <authorList>
            <person name="Dillon M."/>
            <person name="Thakur S."/>
            <person name="Almeida R.N.D."/>
            <person name="Weir B.S."/>
            <person name="Guttman D.S."/>
        </authorList>
    </citation>
    <scope>NUCLEOTIDE SEQUENCE [LARGE SCALE GENOMIC DNA]</scope>
    <source>
        <strain evidence="6 7">ICMP 19198</strain>
    </source>
</reference>
<dbReference type="PANTHER" id="PTHR10133:SF27">
    <property type="entry name" value="DNA POLYMERASE NU"/>
    <property type="match status" value="1"/>
</dbReference>
<dbReference type="PANTHER" id="PTHR10133">
    <property type="entry name" value="DNA POLYMERASE I"/>
    <property type="match status" value="1"/>
</dbReference>
<dbReference type="Proteomes" id="UP000281806">
    <property type="component" value="Unassembled WGS sequence"/>
</dbReference>
<dbReference type="SUPFAM" id="SSF56672">
    <property type="entry name" value="DNA/RNA polymerases"/>
    <property type="match status" value="1"/>
</dbReference>
<proteinExistence type="predicted"/>
<evidence type="ECO:0000256" key="2">
    <source>
        <dbReference type="ARBA" id="ARBA00012417"/>
    </source>
</evidence>
<evidence type="ECO:0000256" key="1">
    <source>
        <dbReference type="ARBA" id="ARBA00011541"/>
    </source>
</evidence>
<dbReference type="EC" id="2.7.7.7" evidence="2"/>
<evidence type="ECO:0000256" key="4">
    <source>
        <dbReference type="ARBA" id="ARBA00049244"/>
    </source>
</evidence>
<accession>A0A7Z6UEI7</accession>
<dbReference type="InterPro" id="IPR001098">
    <property type="entry name" value="DNA-dir_DNA_pol_A_palm_dom"/>
</dbReference>
<sequence>MTESKKALLFIADYTDQGQDRTFLWSDGTLGEVTISDLVDQKHELVCHDLWLIAPSLYRATNKLPSNITDIEELRILTSGKKKERESRDKKDISQLLSSFVSEETIARYKEIFNRKIPLDEAILSSIGEALLKCSEVVKIDANTAGEWERFIAIERPVNDYLIRSTSEGISISEEKLRYHKNKIEFEFYMALKSFSSDYDMPLEVPSDQAVIEYLEPKGFDFTGLDVDYILNFVPMQSHFAEDLIRLRKIQNSRRVLAAIPLSQSRIYPIVDSFGSITSRIYFKDPSLQNLAKHHRDILIPDTNKQLSYIDYDQFEAGVMAALSGDEKLLDLYNSSDVYEIAAEEIFDDKSKRKQAKRLFLSYAYGMKRQHILAAAQGFGADRQNAKKFFEQFKTFEAWKVLVHEEFHRTGRIGTALGNYMHRERKGELTSKEKRSAISQVVQGTASLIFKKALLRLSSISEVKLKLPMHDAVLLEHSADYDMDRVINIFSEIMSEHFQNKIQGKASLSQFHEDL</sequence>
<dbReference type="Pfam" id="PF00476">
    <property type="entry name" value="DNA_pol_A"/>
    <property type="match status" value="1"/>
</dbReference>
<evidence type="ECO:0000256" key="3">
    <source>
        <dbReference type="ARBA" id="ARBA00022705"/>
    </source>
</evidence>
<evidence type="ECO:0000313" key="6">
    <source>
        <dbReference type="EMBL" id="RMR53893.1"/>
    </source>
</evidence>
<name>A0A7Z6UEI7_PSESF</name>
<dbReference type="AlphaFoldDB" id="A0A7Z6UEI7"/>
<keyword evidence="3" id="KW-0235">DNA replication</keyword>
<dbReference type="GO" id="GO:0006302">
    <property type="term" value="P:double-strand break repair"/>
    <property type="evidence" value="ECO:0007669"/>
    <property type="project" value="TreeGrafter"/>
</dbReference>
<protein>
    <recommendedName>
        <fullName evidence="2">DNA-directed DNA polymerase</fullName>
        <ecNumber evidence="2">2.7.7.7</ecNumber>
    </recommendedName>
</protein>
<dbReference type="Gene3D" id="1.10.150.20">
    <property type="entry name" value="5' to 3' exonuclease, C-terminal subdomain"/>
    <property type="match status" value="1"/>
</dbReference>
<comment type="caution">
    <text evidence="6">The sequence shown here is derived from an EMBL/GenBank/DDBJ whole genome shotgun (WGS) entry which is preliminary data.</text>
</comment>
<organism evidence="6 7">
    <name type="scientific">Pseudomonas syringae pv. actinidiae</name>
    <dbReference type="NCBI Taxonomy" id="103796"/>
    <lineage>
        <taxon>Bacteria</taxon>
        <taxon>Pseudomonadati</taxon>
        <taxon>Pseudomonadota</taxon>
        <taxon>Gammaproteobacteria</taxon>
        <taxon>Pseudomonadales</taxon>
        <taxon>Pseudomonadaceae</taxon>
        <taxon>Pseudomonas</taxon>
        <taxon>Pseudomonas syringae</taxon>
    </lineage>
</organism>
<dbReference type="EMBL" id="RBRZ01000109">
    <property type="protein sequence ID" value="RMR53893.1"/>
    <property type="molecule type" value="Genomic_DNA"/>
</dbReference>
<comment type="catalytic activity">
    <reaction evidence="4">
        <text>DNA(n) + a 2'-deoxyribonucleoside 5'-triphosphate = DNA(n+1) + diphosphate</text>
        <dbReference type="Rhea" id="RHEA:22508"/>
        <dbReference type="Rhea" id="RHEA-COMP:17339"/>
        <dbReference type="Rhea" id="RHEA-COMP:17340"/>
        <dbReference type="ChEBI" id="CHEBI:33019"/>
        <dbReference type="ChEBI" id="CHEBI:61560"/>
        <dbReference type="ChEBI" id="CHEBI:173112"/>
        <dbReference type="EC" id="2.7.7.7"/>
    </reaction>
</comment>
<dbReference type="SMART" id="SM00482">
    <property type="entry name" value="POLAc"/>
    <property type="match status" value="1"/>
</dbReference>
<dbReference type="GO" id="GO:0003887">
    <property type="term" value="F:DNA-directed DNA polymerase activity"/>
    <property type="evidence" value="ECO:0007669"/>
    <property type="project" value="UniProtKB-EC"/>
</dbReference>
<dbReference type="GO" id="GO:0006261">
    <property type="term" value="P:DNA-templated DNA replication"/>
    <property type="evidence" value="ECO:0007669"/>
    <property type="project" value="InterPro"/>
</dbReference>
<gene>
    <name evidence="6" type="ORF">ALP83_200065</name>
</gene>
<dbReference type="InterPro" id="IPR043502">
    <property type="entry name" value="DNA/RNA_pol_sf"/>
</dbReference>
<dbReference type="InterPro" id="IPR002298">
    <property type="entry name" value="DNA_polymerase_A"/>
</dbReference>
<dbReference type="Gene3D" id="3.30.70.370">
    <property type="match status" value="1"/>
</dbReference>